<name>A0ABV5QB24_9ACTN</name>
<dbReference type="EMBL" id="JBHMCE010000014">
    <property type="protein sequence ID" value="MFB9532691.1"/>
    <property type="molecule type" value="Genomic_DNA"/>
</dbReference>
<accession>A0ABV5QB24</accession>
<protein>
    <recommendedName>
        <fullName evidence="4">DUF4254 domain-containing protein</fullName>
    </recommendedName>
</protein>
<evidence type="ECO:0008006" key="4">
    <source>
        <dbReference type="Google" id="ProtNLM"/>
    </source>
</evidence>
<keyword evidence="3" id="KW-1185">Reference proteome</keyword>
<dbReference type="Proteomes" id="UP001589646">
    <property type="component" value="Unassembled WGS sequence"/>
</dbReference>
<evidence type="ECO:0000313" key="2">
    <source>
        <dbReference type="EMBL" id="MFB9532691.1"/>
    </source>
</evidence>
<evidence type="ECO:0000256" key="1">
    <source>
        <dbReference type="SAM" id="MobiDB-lite"/>
    </source>
</evidence>
<feature type="region of interest" description="Disordered" evidence="1">
    <location>
        <begin position="91"/>
        <end position="117"/>
    </location>
</feature>
<comment type="caution">
    <text evidence="2">The sequence shown here is derived from an EMBL/GenBank/DDBJ whole genome shotgun (WGS) entry which is preliminary data.</text>
</comment>
<gene>
    <name evidence="2" type="ORF">ACFFRN_39310</name>
</gene>
<proteinExistence type="predicted"/>
<sequence>MTDDHDTLDSRHQQHVIELADDLHELDTALLAQLTPADRARQARARHALWLHADAMWDAVKHTLPDSGPATRDAYNCVAALRDLTMELQAAATQAQHDAGDPDDDGQGDVAMWAESRYARGVTPPRYTLPDRTRHAGR</sequence>
<evidence type="ECO:0000313" key="3">
    <source>
        <dbReference type="Proteomes" id="UP001589646"/>
    </source>
</evidence>
<reference evidence="2 3" key="1">
    <citation type="submission" date="2024-09" db="EMBL/GenBank/DDBJ databases">
        <authorList>
            <person name="Sun Q."/>
            <person name="Mori K."/>
        </authorList>
    </citation>
    <scope>NUCLEOTIDE SEQUENCE [LARGE SCALE GENOMIC DNA]</scope>
    <source>
        <strain evidence="2 3">JCM 3323</strain>
    </source>
</reference>
<dbReference type="RefSeq" id="WP_346117743.1">
    <property type="nucleotide sequence ID" value="NZ_BAAAXC010000005.1"/>
</dbReference>
<organism evidence="2 3">
    <name type="scientific">Nonomuraea roseola</name>
    <dbReference type="NCBI Taxonomy" id="46179"/>
    <lineage>
        <taxon>Bacteria</taxon>
        <taxon>Bacillati</taxon>
        <taxon>Actinomycetota</taxon>
        <taxon>Actinomycetes</taxon>
        <taxon>Streptosporangiales</taxon>
        <taxon>Streptosporangiaceae</taxon>
        <taxon>Nonomuraea</taxon>
    </lineage>
</organism>